<dbReference type="KEGG" id="bomb:GT348_01235"/>
<proteinExistence type="predicted"/>
<dbReference type="Proteomes" id="UP000463975">
    <property type="component" value="Chromosome"/>
</dbReference>
<sequence length="223" mass="25807">MLSPPLIWRKNSRARRLSLRVDPAKRAVIITLPPRISKKEGLAFLHSQSLWVRRAFEELPLKALDARSILIEGINIPLFTEPNAKRGVWLDESGIHISGNAEHHERRLKDFLRRLAIERITPFVKIYSQNMALFPSTLALRDVRSRWGSCTRQGRLMLNWRLLLAPANIRDYVIIHELAHLKYFNHGSEFWSLVDQYCPQGKEGRVSAENWLKVHGPVLLSII</sequence>
<evidence type="ECO:0000259" key="1">
    <source>
        <dbReference type="Pfam" id="PF01863"/>
    </source>
</evidence>
<dbReference type="Pfam" id="PF01863">
    <property type="entry name" value="YgjP-like"/>
    <property type="match status" value="1"/>
</dbReference>
<organism evidence="2 3">
    <name type="scientific">Aristophania vespae</name>
    <dbReference type="NCBI Taxonomy" id="2697033"/>
    <lineage>
        <taxon>Bacteria</taxon>
        <taxon>Pseudomonadati</taxon>
        <taxon>Pseudomonadota</taxon>
        <taxon>Alphaproteobacteria</taxon>
        <taxon>Acetobacterales</taxon>
        <taxon>Acetobacteraceae</taxon>
        <taxon>Aristophania</taxon>
    </lineage>
</organism>
<protein>
    <submittedName>
        <fullName evidence="2">DUF45 domain-containing protein</fullName>
    </submittedName>
</protein>
<dbReference type="InterPro" id="IPR053136">
    <property type="entry name" value="UTP_pyrophosphatase-like"/>
</dbReference>
<dbReference type="PANTHER" id="PTHR30399">
    <property type="entry name" value="UNCHARACTERIZED PROTEIN YGJP"/>
    <property type="match status" value="1"/>
</dbReference>
<name>A0A6P1NC38_9PROT</name>
<dbReference type="CDD" id="cd07344">
    <property type="entry name" value="M48_yhfN_like"/>
    <property type="match status" value="1"/>
</dbReference>
<dbReference type="RefSeq" id="WP_160618176.1">
    <property type="nucleotide sequence ID" value="NZ_CP047652.1"/>
</dbReference>
<dbReference type="EMBL" id="CP047652">
    <property type="protein sequence ID" value="QHI95098.1"/>
    <property type="molecule type" value="Genomic_DNA"/>
</dbReference>
<evidence type="ECO:0000313" key="3">
    <source>
        <dbReference type="Proteomes" id="UP000463975"/>
    </source>
</evidence>
<dbReference type="InterPro" id="IPR002725">
    <property type="entry name" value="YgjP-like_metallopeptidase"/>
</dbReference>
<dbReference type="Gene3D" id="3.30.2010.10">
    <property type="entry name" value="Metalloproteases ('zincins'), catalytic domain"/>
    <property type="match status" value="1"/>
</dbReference>
<reference evidence="2 3" key="1">
    <citation type="submission" date="2020-01" db="EMBL/GenBank/DDBJ databases">
        <title>Genome sequencing of strain KACC 21507.</title>
        <authorList>
            <person name="Heo J."/>
            <person name="Kim S.-J."/>
            <person name="Kim J.-S."/>
            <person name="Hong S.-B."/>
            <person name="Kwon S.-W."/>
        </authorList>
    </citation>
    <scope>NUCLEOTIDE SEQUENCE [LARGE SCALE GENOMIC DNA]</scope>
    <source>
        <strain evidence="2 3">KACC 21507</strain>
    </source>
</reference>
<feature type="domain" description="YgjP-like metallopeptidase" evidence="1">
    <location>
        <begin position="15"/>
        <end position="204"/>
    </location>
</feature>
<evidence type="ECO:0000313" key="2">
    <source>
        <dbReference type="EMBL" id="QHI95098.1"/>
    </source>
</evidence>
<dbReference type="AlphaFoldDB" id="A0A6P1NC38"/>
<accession>A0A6P1NC38</accession>
<dbReference type="PANTHER" id="PTHR30399:SF1">
    <property type="entry name" value="UTP PYROPHOSPHATASE"/>
    <property type="match status" value="1"/>
</dbReference>
<gene>
    <name evidence="2" type="ORF">GT348_01235</name>
</gene>
<keyword evidence="3" id="KW-1185">Reference proteome</keyword>